<sequence length="490" mass="54497">MAWQNIKLAKEMEWQEWKETELAKEKVWNQTRLAKGTEWQKSEVDNATPTIVEMDVKVSSPVNPASPSTQGFFHVPRVESLDKLMQMIEESLLSRGSSVQAMKAKMMRPTDHWEQTTQASASMADGTEKNKVPRPDQDLSAPTYDMAPLKQKIRNTRASRAERRNGESLTWRQDVKDTDTNGEAGNGKYPAEAHQTNGAVETATTISIRARLWLQLAGDQLDPSSKDCTENKAEDQPTSSIQSEALMPGACAEHNTPLTSYSVFISLVNIETAVSNHGSVGFIVMSEVDFPQTVNEMPAADDTITKDPLKMFPTNEDQDQCLKEAFDIDNTAVQGQLESSVVVEVQISQPKRSLVRLLKCSMITKRASDRTCPAHPSDIHQNRDAPPPVYTDFTYQNAAKKSAAILVSKSRARDPSFSTTADGSVSFATFTSSYSISINPTSIIDHIQGLRQAHYWTPGAVFASYMDRVGGSYIDQSFSHEYLRRLYGHF</sequence>
<organism evidence="2 3">
    <name type="scientific">Linnemannia schmuckeri</name>
    <dbReference type="NCBI Taxonomy" id="64567"/>
    <lineage>
        <taxon>Eukaryota</taxon>
        <taxon>Fungi</taxon>
        <taxon>Fungi incertae sedis</taxon>
        <taxon>Mucoromycota</taxon>
        <taxon>Mortierellomycotina</taxon>
        <taxon>Mortierellomycetes</taxon>
        <taxon>Mortierellales</taxon>
        <taxon>Mortierellaceae</taxon>
        <taxon>Linnemannia</taxon>
    </lineage>
</organism>
<accession>A0A9P5RZI3</accession>
<proteinExistence type="predicted"/>
<evidence type="ECO:0000313" key="2">
    <source>
        <dbReference type="EMBL" id="KAF9151202.1"/>
    </source>
</evidence>
<protein>
    <submittedName>
        <fullName evidence="2">Uncharacterized protein</fullName>
    </submittedName>
</protein>
<feature type="region of interest" description="Disordered" evidence="1">
    <location>
        <begin position="177"/>
        <end position="198"/>
    </location>
</feature>
<evidence type="ECO:0000256" key="1">
    <source>
        <dbReference type="SAM" id="MobiDB-lite"/>
    </source>
</evidence>
<dbReference type="EMBL" id="JAAAUQ010000343">
    <property type="protein sequence ID" value="KAF9151202.1"/>
    <property type="molecule type" value="Genomic_DNA"/>
</dbReference>
<comment type="caution">
    <text evidence="2">The sequence shown here is derived from an EMBL/GenBank/DDBJ whole genome shotgun (WGS) entry which is preliminary data.</text>
</comment>
<dbReference type="AlphaFoldDB" id="A0A9P5RZI3"/>
<gene>
    <name evidence="2" type="ORF">BG015_006960</name>
</gene>
<feature type="region of interest" description="Disordered" evidence="1">
    <location>
        <begin position="221"/>
        <end position="240"/>
    </location>
</feature>
<dbReference type="Proteomes" id="UP000748756">
    <property type="component" value="Unassembled WGS sequence"/>
</dbReference>
<reference evidence="2" key="1">
    <citation type="journal article" date="2020" name="Fungal Divers.">
        <title>Resolving the Mortierellaceae phylogeny through synthesis of multi-gene phylogenetics and phylogenomics.</title>
        <authorList>
            <person name="Vandepol N."/>
            <person name="Liber J."/>
            <person name="Desiro A."/>
            <person name="Na H."/>
            <person name="Kennedy M."/>
            <person name="Barry K."/>
            <person name="Grigoriev I.V."/>
            <person name="Miller A.N."/>
            <person name="O'Donnell K."/>
            <person name="Stajich J.E."/>
            <person name="Bonito G."/>
        </authorList>
    </citation>
    <scope>NUCLEOTIDE SEQUENCE</scope>
    <source>
        <strain evidence="2">NRRL 6426</strain>
    </source>
</reference>
<keyword evidence="3" id="KW-1185">Reference proteome</keyword>
<name>A0A9P5RZI3_9FUNG</name>
<feature type="compositionally biased region" description="Basic and acidic residues" evidence="1">
    <location>
        <begin position="224"/>
        <end position="235"/>
    </location>
</feature>
<feature type="compositionally biased region" description="Basic and acidic residues" evidence="1">
    <location>
        <begin position="126"/>
        <end position="137"/>
    </location>
</feature>
<feature type="region of interest" description="Disordered" evidence="1">
    <location>
        <begin position="108"/>
        <end position="142"/>
    </location>
</feature>
<dbReference type="OrthoDB" id="10530969at2759"/>
<evidence type="ECO:0000313" key="3">
    <source>
        <dbReference type="Proteomes" id="UP000748756"/>
    </source>
</evidence>